<accession>A0A5B7K4Z4</accession>
<evidence type="ECO:0000256" key="2">
    <source>
        <dbReference type="SAM" id="Phobius"/>
    </source>
</evidence>
<evidence type="ECO:0000256" key="1">
    <source>
        <dbReference type="SAM" id="MobiDB-lite"/>
    </source>
</evidence>
<protein>
    <submittedName>
        <fullName evidence="3">Uncharacterized protein</fullName>
    </submittedName>
</protein>
<reference evidence="3 4" key="1">
    <citation type="submission" date="2019-05" db="EMBL/GenBank/DDBJ databases">
        <title>Another draft genome of Portunus trituberculatus and its Hox gene families provides insights of decapod evolution.</title>
        <authorList>
            <person name="Jeong J.-H."/>
            <person name="Song I."/>
            <person name="Kim S."/>
            <person name="Choi T."/>
            <person name="Kim D."/>
            <person name="Ryu S."/>
            <person name="Kim W."/>
        </authorList>
    </citation>
    <scope>NUCLEOTIDE SEQUENCE [LARGE SCALE GENOMIC DNA]</scope>
    <source>
        <tissue evidence="3">Muscle</tissue>
    </source>
</reference>
<proteinExistence type="predicted"/>
<keyword evidence="2" id="KW-0812">Transmembrane</keyword>
<evidence type="ECO:0000313" key="3">
    <source>
        <dbReference type="EMBL" id="MPD01946.1"/>
    </source>
</evidence>
<feature type="transmembrane region" description="Helical" evidence="2">
    <location>
        <begin position="12"/>
        <end position="29"/>
    </location>
</feature>
<dbReference type="Proteomes" id="UP000324222">
    <property type="component" value="Unassembled WGS sequence"/>
</dbReference>
<gene>
    <name evidence="3" type="ORF">E2C01_097497</name>
</gene>
<sequence length="69" mass="7301">MCAATADVETPVAGVAMVMVAMVVVVVLAEKEEGKENKEEEEEESRSGSARVPKSNSINARQCPAARPL</sequence>
<feature type="region of interest" description="Disordered" evidence="1">
    <location>
        <begin position="31"/>
        <end position="69"/>
    </location>
</feature>
<keyword evidence="4" id="KW-1185">Reference proteome</keyword>
<keyword evidence="2" id="KW-1133">Transmembrane helix</keyword>
<name>A0A5B7K4Z4_PORTR</name>
<keyword evidence="2" id="KW-0472">Membrane</keyword>
<dbReference type="EMBL" id="VSRR010129306">
    <property type="protein sequence ID" value="MPD01946.1"/>
    <property type="molecule type" value="Genomic_DNA"/>
</dbReference>
<dbReference type="AlphaFoldDB" id="A0A5B7K4Z4"/>
<organism evidence="3 4">
    <name type="scientific">Portunus trituberculatus</name>
    <name type="common">Swimming crab</name>
    <name type="synonym">Neptunus trituberculatus</name>
    <dbReference type="NCBI Taxonomy" id="210409"/>
    <lineage>
        <taxon>Eukaryota</taxon>
        <taxon>Metazoa</taxon>
        <taxon>Ecdysozoa</taxon>
        <taxon>Arthropoda</taxon>
        <taxon>Crustacea</taxon>
        <taxon>Multicrustacea</taxon>
        <taxon>Malacostraca</taxon>
        <taxon>Eumalacostraca</taxon>
        <taxon>Eucarida</taxon>
        <taxon>Decapoda</taxon>
        <taxon>Pleocyemata</taxon>
        <taxon>Brachyura</taxon>
        <taxon>Eubrachyura</taxon>
        <taxon>Portunoidea</taxon>
        <taxon>Portunidae</taxon>
        <taxon>Portuninae</taxon>
        <taxon>Portunus</taxon>
    </lineage>
</organism>
<evidence type="ECO:0000313" key="4">
    <source>
        <dbReference type="Proteomes" id="UP000324222"/>
    </source>
</evidence>
<comment type="caution">
    <text evidence="3">The sequence shown here is derived from an EMBL/GenBank/DDBJ whole genome shotgun (WGS) entry which is preliminary data.</text>
</comment>